<dbReference type="Pfam" id="PF04542">
    <property type="entry name" value="Sigma70_r2"/>
    <property type="match status" value="1"/>
</dbReference>
<dbReference type="PRINTS" id="PR00046">
    <property type="entry name" value="SIGMA70FCT"/>
</dbReference>
<feature type="region of interest" description="Disordered" evidence="5">
    <location>
        <begin position="1"/>
        <end position="35"/>
    </location>
</feature>
<evidence type="ECO:0000259" key="7">
    <source>
        <dbReference type="Pfam" id="PF04542"/>
    </source>
</evidence>
<feature type="domain" description="RNA polymerase sigma-70 region 4" evidence="8">
    <location>
        <begin position="231"/>
        <end position="274"/>
    </location>
</feature>
<name>A0A7K1FKH8_9ACTN</name>
<dbReference type="SUPFAM" id="SSF88946">
    <property type="entry name" value="Sigma2 domain of RNA polymerase sigma factors"/>
    <property type="match status" value="1"/>
</dbReference>
<dbReference type="Proteomes" id="UP000460221">
    <property type="component" value="Unassembled WGS sequence"/>
</dbReference>
<dbReference type="InterPro" id="IPR013324">
    <property type="entry name" value="RNA_pol_sigma_r3/r4-like"/>
</dbReference>
<dbReference type="InterPro" id="IPR007630">
    <property type="entry name" value="RNA_pol_sigma70_r4"/>
</dbReference>
<dbReference type="PANTHER" id="PTHR30385">
    <property type="entry name" value="SIGMA FACTOR F FLAGELLAR"/>
    <property type="match status" value="1"/>
</dbReference>
<keyword evidence="1" id="KW-0805">Transcription regulation</keyword>
<dbReference type="Pfam" id="PF04545">
    <property type="entry name" value="Sigma70_r4"/>
    <property type="match status" value="1"/>
</dbReference>
<feature type="domain" description="RNA polymerase sigma-70 region 2" evidence="7">
    <location>
        <begin position="68"/>
        <end position="133"/>
    </location>
</feature>
<dbReference type="AlphaFoldDB" id="A0A7K1FKH8"/>
<evidence type="ECO:0000256" key="2">
    <source>
        <dbReference type="ARBA" id="ARBA00023082"/>
    </source>
</evidence>
<evidence type="ECO:0000259" key="8">
    <source>
        <dbReference type="Pfam" id="PF04545"/>
    </source>
</evidence>
<dbReference type="GO" id="GO:0006352">
    <property type="term" value="P:DNA-templated transcription initiation"/>
    <property type="evidence" value="ECO:0007669"/>
    <property type="project" value="InterPro"/>
</dbReference>
<keyword evidence="2" id="KW-0731">Sigma factor</keyword>
<gene>
    <name evidence="9" type="ORF">GIS00_11905</name>
</gene>
<evidence type="ECO:0000256" key="3">
    <source>
        <dbReference type="ARBA" id="ARBA00023125"/>
    </source>
</evidence>
<evidence type="ECO:0000313" key="9">
    <source>
        <dbReference type="EMBL" id="MTD14647.1"/>
    </source>
</evidence>
<feature type="domain" description="RNA polymerase sigma-70 region 3" evidence="6">
    <location>
        <begin position="157"/>
        <end position="202"/>
    </location>
</feature>
<dbReference type="InterPro" id="IPR007627">
    <property type="entry name" value="RNA_pol_sigma70_r2"/>
</dbReference>
<evidence type="ECO:0000313" key="10">
    <source>
        <dbReference type="Proteomes" id="UP000460221"/>
    </source>
</evidence>
<organism evidence="9 10">
    <name type="scientific">Nakamurella alba</name>
    <dbReference type="NCBI Taxonomy" id="2665158"/>
    <lineage>
        <taxon>Bacteria</taxon>
        <taxon>Bacillati</taxon>
        <taxon>Actinomycetota</taxon>
        <taxon>Actinomycetes</taxon>
        <taxon>Nakamurellales</taxon>
        <taxon>Nakamurellaceae</taxon>
        <taxon>Nakamurella</taxon>
    </lineage>
</organism>
<reference evidence="9 10" key="1">
    <citation type="submission" date="2019-11" db="EMBL/GenBank/DDBJ databases">
        <authorList>
            <person name="Jiang L.-Q."/>
        </authorList>
    </citation>
    <scope>NUCLEOTIDE SEQUENCE [LARGE SCALE GENOMIC DNA]</scope>
    <source>
        <strain evidence="9 10">YIM 132087</strain>
    </source>
</reference>
<dbReference type="InterPro" id="IPR000943">
    <property type="entry name" value="RNA_pol_sigma70"/>
</dbReference>
<dbReference type="Gene3D" id="1.20.120.1810">
    <property type="match status" value="1"/>
</dbReference>
<dbReference type="InterPro" id="IPR007624">
    <property type="entry name" value="RNA_pol_sigma70_r3"/>
</dbReference>
<dbReference type="PANTHER" id="PTHR30385:SF4">
    <property type="entry name" value="RNA POLYMERASE SIGMA-E FACTOR"/>
    <property type="match status" value="1"/>
</dbReference>
<keyword evidence="4" id="KW-0804">Transcription</keyword>
<dbReference type="CDD" id="cd06171">
    <property type="entry name" value="Sigma70_r4"/>
    <property type="match status" value="1"/>
</dbReference>
<dbReference type="Gene3D" id="1.20.140.160">
    <property type="match status" value="1"/>
</dbReference>
<sequence>MPVSTMPVPSMPVSSLKPSVRNAGPVVSTDSTDGQHARQARANQLVTQLADTADPSERRRLISAIAQVHRPVVRAVARRFRHRGVDPDDLEQLAWLGLLKAADRWQSGRCDDFLQYAVPTMTGEIRRYFRDHSATIRPPRPLQELRMEMNGLQGGDDHRHTPDELAALLDVPVDKVREAQKISNICYPASLDVPLAPDSDGESTYAALLGCTEDGFIGVENRLALQGFVEGLGERDRTVLHLRFVMEMSQAEIGRAIGVSQMQVSRILARVIERARAHFEDDLQRTVPGITMLAA</sequence>
<protein>
    <submittedName>
        <fullName evidence="9">Sigma-70 family RNA polymerase sigma factor</fullName>
    </submittedName>
</protein>
<proteinExistence type="predicted"/>
<accession>A0A7K1FKH8</accession>
<evidence type="ECO:0000256" key="4">
    <source>
        <dbReference type="ARBA" id="ARBA00023163"/>
    </source>
</evidence>
<evidence type="ECO:0000256" key="5">
    <source>
        <dbReference type="SAM" id="MobiDB-lite"/>
    </source>
</evidence>
<feature type="compositionally biased region" description="Low complexity" evidence="5">
    <location>
        <begin position="1"/>
        <end position="20"/>
    </location>
</feature>
<dbReference type="InterPro" id="IPR014284">
    <property type="entry name" value="RNA_pol_sigma-70_dom"/>
</dbReference>
<dbReference type="SUPFAM" id="SSF88659">
    <property type="entry name" value="Sigma3 and sigma4 domains of RNA polymerase sigma factors"/>
    <property type="match status" value="2"/>
</dbReference>
<evidence type="ECO:0000256" key="1">
    <source>
        <dbReference type="ARBA" id="ARBA00023015"/>
    </source>
</evidence>
<dbReference type="Pfam" id="PF04539">
    <property type="entry name" value="Sigma70_r3"/>
    <property type="match status" value="1"/>
</dbReference>
<keyword evidence="3" id="KW-0238">DNA-binding</keyword>
<evidence type="ECO:0000259" key="6">
    <source>
        <dbReference type="Pfam" id="PF04539"/>
    </source>
</evidence>
<dbReference type="EMBL" id="WLYK01000004">
    <property type="protein sequence ID" value="MTD14647.1"/>
    <property type="molecule type" value="Genomic_DNA"/>
</dbReference>
<keyword evidence="10" id="KW-1185">Reference proteome</keyword>
<dbReference type="NCBIfam" id="TIGR02937">
    <property type="entry name" value="sigma70-ECF"/>
    <property type="match status" value="1"/>
</dbReference>
<comment type="caution">
    <text evidence="9">The sequence shown here is derived from an EMBL/GenBank/DDBJ whole genome shotgun (WGS) entry which is preliminary data.</text>
</comment>
<dbReference type="GO" id="GO:0016987">
    <property type="term" value="F:sigma factor activity"/>
    <property type="evidence" value="ECO:0007669"/>
    <property type="project" value="UniProtKB-KW"/>
</dbReference>
<dbReference type="GO" id="GO:0003677">
    <property type="term" value="F:DNA binding"/>
    <property type="evidence" value="ECO:0007669"/>
    <property type="project" value="UniProtKB-KW"/>
</dbReference>
<dbReference type="InterPro" id="IPR013325">
    <property type="entry name" value="RNA_pol_sigma_r2"/>
</dbReference>